<dbReference type="Gene3D" id="3.55.50.30">
    <property type="match status" value="1"/>
</dbReference>
<dbReference type="OrthoDB" id="1099963at2"/>
<keyword evidence="1" id="KW-1133">Transmembrane helix</keyword>
<evidence type="ECO:0000256" key="1">
    <source>
        <dbReference type="SAM" id="Phobius"/>
    </source>
</evidence>
<accession>A0A1W2EQ24</accession>
<evidence type="ECO:0000259" key="2">
    <source>
        <dbReference type="Pfam" id="PF04773"/>
    </source>
</evidence>
<dbReference type="InterPro" id="IPR032508">
    <property type="entry name" value="FecR_C"/>
</dbReference>
<dbReference type="EMBL" id="FWYB01000014">
    <property type="protein sequence ID" value="SMD11775.1"/>
    <property type="molecule type" value="Genomic_DNA"/>
</dbReference>
<sequence>MNEIKDKIRLQELAHKYLQGNLTREEKNEVDDWFNQTSDEPVEVPALFANDELAHKEAIFNKIKIELGPKRSGMLTLWRGIAAAVLLICTIGAGILYFKHDQSAVEKTVKIDKNDIPPGSSGATLTLANGKRILLSSVVNTGVLKAAGVEVQKNLKGELIYKQVAVGKSIELAYHTLTTAKGEQYQVILPDNSHVWLNSASSIKFPINFARSKERRVFITGQAYFEVAKDKTKPFKVVSDGQLVTVYGTHFDINGYKDEAGTRTTLLEGSVDVNGTLLKPKQQAINENGVLKVMPADVESIIAWKNGYFRFTGETLESVMRKVSRWYNVDVEFQSPSLKAIEFGGVMTKYVNVSKVLEKLELTGEVSFELKGRTIIIKNRK</sequence>
<dbReference type="InterPro" id="IPR012373">
    <property type="entry name" value="Ferrdict_sens_TM"/>
</dbReference>
<feature type="domain" description="FecR protein" evidence="2">
    <location>
        <begin position="176"/>
        <end position="271"/>
    </location>
</feature>
<keyword evidence="1" id="KW-0812">Transmembrane</keyword>
<feature type="transmembrane region" description="Helical" evidence="1">
    <location>
        <begin position="77"/>
        <end position="98"/>
    </location>
</feature>
<organism evidence="4 5">
    <name type="scientific">Pedobacter nyackensis</name>
    <dbReference type="NCBI Taxonomy" id="475255"/>
    <lineage>
        <taxon>Bacteria</taxon>
        <taxon>Pseudomonadati</taxon>
        <taxon>Bacteroidota</taxon>
        <taxon>Sphingobacteriia</taxon>
        <taxon>Sphingobacteriales</taxon>
        <taxon>Sphingobacteriaceae</taxon>
        <taxon>Pedobacter</taxon>
    </lineage>
</organism>
<dbReference type="Pfam" id="PF16344">
    <property type="entry name" value="FecR_C"/>
    <property type="match status" value="1"/>
</dbReference>
<dbReference type="PANTHER" id="PTHR30273:SF2">
    <property type="entry name" value="PROTEIN FECR"/>
    <property type="match status" value="1"/>
</dbReference>
<dbReference type="Proteomes" id="UP000192678">
    <property type="component" value="Unassembled WGS sequence"/>
</dbReference>
<dbReference type="STRING" id="475255.SAMN04488101_11479"/>
<dbReference type="Gene3D" id="2.60.120.1440">
    <property type="match status" value="1"/>
</dbReference>
<dbReference type="PANTHER" id="PTHR30273">
    <property type="entry name" value="PERIPLASMIC SIGNAL SENSOR AND SIGMA FACTOR ACTIVATOR FECR-RELATED"/>
    <property type="match status" value="1"/>
</dbReference>
<feature type="domain" description="Protein FecR C-terminal" evidence="3">
    <location>
        <begin position="308"/>
        <end position="377"/>
    </location>
</feature>
<dbReference type="Pfam" id="PF04773">
    <property type="entry name" value="FecR"/>
    <property type="match status" value="1"/>
</dbReference>
<reference evidence="4 5" key="1">
    <citation type="submission" date="2017-04" db="EMBL/GenBank/DDBJ databases">
        <authorList>
            <person name="Afonso C.L."/>
            <person name="Miller P.J."/>
            <person name="Scott M.A."/>
            <person name="Spackman E."/>
            <person name="Goraichik I."/>
            <person name="Dimitrov K.M."/>
            <person name="Suarez D.L."/>
            <person name="Swayne D.E."/>
        </authorList>
    </citation>
    <scope>NUCLEOTIDE SEQUENCE [LARGE SCALE GENOMIC DNA]</scope>
    <source>
        <strain evidence="4 5">DSM 19625</strain>
    </source>
</reference>
<name>A0A1W2EQ24_9SPHI</name>
<keyword evidence="1" id="KW-0472">Membrane</keyword>
<dbReference type="AlphaFoldDB" id="A0A1W2EQ24"/>
<dbReference type="PIRSF" id="PIRSF018266">
    <property type="entry name" value="FecR"/>
    <property type="match status" value="1"/>
</dbReference>
<dbReference type="InterPro" id="IPR006860">
    <property type="entry name" value="FecR"/>
</dbReference>
<gene>
    <name evidence="4" type="ORF">SAMN04488101_11479</name>
</gene>
<keyword evidence="5" id="KW-1185">Reference proteome</keyword>
<dbReference type="GO" id="GO:0016989">
    <property type="term" value="F:sigma factor antagonist activity"/>
    <property type="evidence" value="ECO:0007669"/>
    <property type="project" value="TreeGrafter"/>
</dbReference>
<evidence type="ECO:0000313" key="4">
    <source>
        <dbReference type="EMBL" id="SMD11775.1"/>
    </source>
</evidence>
<dbReference type="RefSeq" id="WP_084291370.1">
    <property type="nucleotide sequence ID" value="NZ_FWYB01000014.1"/>
</dbReference>
<proteinExistence type="predicted"/>
<protein>
    <submittedName>
        <fullName evidence="4">FecR family protein</fullName>
    </submittedName>
</protein>
<evidence type="ECO:0000313" key="5">
    <source>
        <dbReference type="Proteomes" id="UP000192678"/>
    </source>
</evidence>
<evidence type="ECO:0000259" key="3">
    <source>
        <dbReference type="Pfam" id="PF16344"/>
    </source>
</evidence>